<keyword evidence="3" id="KW-1185">Reference proteome</keyword>
<feature type="region of interest" description="Disordered" evidence="1">
    <location>
        <begin position="160"/>
        <end position="188"/>
    </location>
</feature>
<dbReference type="Proteomes" id="UP001151760">
    <property type="component" value="Unassembled WGS sequence"/>
</dbReference>
<reference evidence="2" key="1">
    <citation type="journal article" date="2022" name="Int. J. Mol. Sci.">
        <title>Draft Genome of Tanacetum Coccineum: Genomic Comparison of Closely Related Tanacetum-Family Plants.</title>
        <authorList>
            <person name="Yamashiro T."/>
            <person name="Shiraishi A."/>
            <person name="Nakayama K."/>
            <person name="Satake H."/>
        </authorList>
    </citation>
    <scope>NUCLEOTIDE SEQUENCE</scope>
</reference>
<dbReference type="EMBL" id="BQNB010016677">
    <property type="protein sequence ID" value="GJT54506.1"/>
    <property type="molecule type" value="Genomic_DNA"/>
</dbReference>
<feature type="compositionally biased region" description="Basic and acidic residues" evidence="1">
    <location>
        <begin position="36"/>
        <end position="52"/>
    </location>
</feature>
<evidence type="ECO:0000313" key="2">
    <source>
        <dbReference type="EMBL" id="GJT54506.1"/>
    </source>
</evidence>
<evidence type="ECO:0000313" key="3">
    <source>
        <dbReference type="Proteomes" id="UP001151760"/>
    </source>
</evidence>
<protein>
    <recommendedName>
        <fullName evidence="4">Transmembrane protein</fullName>
    </recommendedName>
</protein>
<feature type="compositionally biased region" description="Basic and acidic residues" evidence="1">
    <location>
        <begin position="176"/>
        <end position="188"/>
    </location>
</feature>
<organism evidence="2 3">
    <name type="scientific">Tanacetum coccineum</name>
    <dbReference type="NCBI Taxonomy" id="301880"/>
    <lineage>
        <taxon>Eukaryota</taxon>
        <taxon>Viridiplantae</taxon>
        <taxon>Streptophyta</taxon>
        <taxon>Embryophyta</taxon>
        <taxon>Tracheophyta</taxon>
        <taxon>Spermatophyta</taxon>
        <taxon>Magnoliopsida</taxon>
        <taxon>eudicotyledons</taxon>
        <taxon>Gunneridae</taxon>
        <taxon>Pentapetalae</taxon>
        <taxon>asterids</taxon>
        <taxon>campanulids</taxon>
        <taxon>Asterales</taxon>
        <taxon>Asteraceae</taxon>
        <taxon>Asteroideae</taxon>
        <taxon>Anthemideae</taxon>
        <taxon>Anthemidinae</taxon>
        <taxon>Tanacetum</taxon>
    </lineage>
</organism>
<accession>A0ABQ5EU13</accession>
<sequence length="229" mass="25486">MGGEGDPRVRSTLRVHRRERSSYEEHCRNVLAQSSESDRRSVRQAQSRETKSKNINSMVARDACKERSCIDLSFFFPLTGLEGMDPRCSIWRASPGSLLPGKRTIATGSCQLPRPNHDSMMPCSNSAFLSTLTCSSEYVEWHFVRATSGEEHSCSVLDQSMKSDKRAVRQTQSTETKSKRERREGSSGEEHSRSVLVLLSGLSLCHCPCAIVLAFCPCVIGLVLVPFLL</sequence>
<reference evidence="2" key="2">
    <citation type="submission" date="2022-01" db="EMBL/GenBank/DDBJ databases">
        <authorList>
            <person name="Yamashiro T."/>
            <person name="Shiraishi A."/>
            <person name="Satake H."/>
            <person name="Nakayama K."/>
        </authorList>
    </citation>
    <scope>NUCLEOTIDE SEQUENCE</scope>
</reference>
<evidence type="ECO:0000256" key="1">
    <source>
        <dbReference type="SAM" id="MobiDB-lite"/>
    </source>
</evidence>
<comment type="caution">
    <text evidence="2">The sequence shown here is derived from an EMBL/GenBank/DDBJ whole genome shotgun (WGS) entry which is preliminary data.</text>
</comment>
<name>A0ABQ5EU13_9ASTR</name>
<evidence type="ECO:0008006" key="4">
    <source>
        <dbReference type="Google" id="ProtNLM"/>
    </source>
</evidence>
<proteinExistence type="predicted"/>
<feature type="region of interest" description="Disordered" evidence="1">
    <location>
        <begin position="1"/>
        <end position="54"/>
    </location>
</feature>
<gene>
    <name evidence="2" type="ORF">Tco_0989560</name>
</gene>